<organism evidence="2 3">
    <name type="scientific">Rubroshorea leprosula</name>
    <dbReference type="NCBI Taxonomy" id="152421"/>
    <lineage>
        <taxon>Eukaryota</taxon>
        <taxon>Viridiplantae</taxon>
        <taxon>Streptophyta</taxon>
        <taxon>Embryophyta</taxon>
        <taxon>Tracheophyta</taxon>
        <taxon>Spermatophyta</taxon>
        <taxon>Magnoliopsida</taxon>
        <taxon>eudicotyledons</taxon>
        <taxon>Gunneridae</taxon>
        <taxon>Pentapetalae</taxon>
        <taxon>rosids</taxon>
        <taxon>malvids</taxon>
        <taxon>Malvales</taxon>
        <taxon>Dipterocarpaceae</taxon>
        <taxon>Rubroshorea</taxon>
    </lineage>
</organism>
<accession>A0AAV5JHY7</accession>
<feature type="region of interest" description="Disordered" evidence="1">
    <location>
        <begin position="107"/>
        <end position="128"/>
    </location>
</feature>
<evidence type="ECO:0000313" key="3">
    <source>
        <dbReference type="Proteomes" id="UP001054252"/>
    </source>
</evidence>
<name>A0AAV5JHY7_9ROSI</name>
<gene>
    <name evidence="2" type="ORF">SLEP1_g23544</name>
</gene>
<reference evidence="2 3" key="1">
    <citation type="journal article" date="2021" name="Commun. Biol.">
        <title>The genome of Shorea leprosula (Dipterocarpaceae) highlights the ecological relevance of drought in aseasonal tropical rainforests.</title>
        <authorList>
            <person name="Ng K.K.S."/>
            <person name="Kobayashi M.J."/>
            <person name="Fawcett J.A."/>
            <person name="Hatakeyama M."/>
            <person name="Paape T."/>
            <person name="Ng C.H."/>
            <person name="Ang C.C."/>
            <person name="Tnah L.H."/>
            <person name="Lee C.T."/>
            <person name="Nishiyama T."/>
            <person name="Sese J."/>
            <person name="O'Brien M.J."/>
            <person name="Copetti D."/>
            <person name="Mohd Noor M.I."/>
            <person name="Ong R.C."/>
            <person name="Putra M."/>
            <person name="Sireger I.Z."/>
            <person name="Indrioko S."/>
            <person name="Kosugi Y."/>
            <person name="Izuno A."/>
            <person name="Isagi Y."/>
            <person name="Lee S.L."/>
            <person name="Shimizu K.K."/>
        </authorList>
    </citation>
    <scope>NUCLEOTIDE SEQUENCE [LARGE SCALE GENOMIC DNA]</scope>
    <source>
        <strain evidence="2">214</strain>
    </source>
</reference>
<dbReference type="AlphaFoldDB" id="A0AAV5JHY7"/>
<proteinExistence type="predicted"/>
<keyword evidence="3" id="KW-1185">Reference proteome</keyword>
<evidence type="ECO:0000313" key="2">
    <source>
        <dbReference type="EMBL" id="GKV12396.1"/>
    </source>
</evidence>
<sequence length="128" mass="14294">MESMNSRLPSKRFVFDRRYGWVLDEWKDPSEAALEGGRGMFCIVPLAKAFFRTASQSVNFVATSAVKALERPELLSPNELHARFRDQLNKFKSSIEKTEFCSLGTKGKSVLPATSSSSNLQTDNTKVA</sequence>
<feature type="compositionally biased region" description="Polar residues" evidence="1">
    <location>
        <begin position="112"/>
        <end position="128"/>
    </location>
</feature>
<dbReference type="PANTHER" id="PTHR48204:SF1">
    <property type="entry name" value="OS07G0265100 PROTEIN"/>
    <property type="match status" value="1"/>
</dbReference>
<evidence type="ECO:0000256" key="1">
    <source>
        <dbReference type="SAM" id="MobiDB-lite"/>
    </source>
</evidence>
<protein>
    <submittedName>
        <fullName evidence="2">Uncharacterized protein</fullName>
    </submittedName>
</protein>
<dbReference type="PANTHER" id="PTHR48204">
    <property type="entry name" value="OS07G0265100 PROTEIN"/>
    <property type="match status" value="1"/>
</dbReference>
<comment type="caution">
    <text evidence="2">The sequence shown here is derived from an EMBL/GenBank/DDBJ whole genome shotgun (WGS) entry which is preliminary data.</text>
</comment>
<dbReference type="EMBL" id="BPVZ01000036">
    <property type="protein sequence ID" value="GKV12396.1"/>
    <property type="molecule type" value="Genomic_DNA"/>
</dbReference>
<dbReference type="Proteomes" id="UP001054252">
    <property type="component" value="Unassembled WGS sequence"/>
</dbReference>